<dbReference type="Proteomes" id="UP000094622">
    <property type="component" value="Unassembled WGS sequence"/>
</dbReference>
<dbReference type="EMBL" id="MCRJ01000118">
    <property type="protein sequence ID" value="ODN68989.1"/>
    <property type="molecule type" value="Genomic_DNA"/>
</dbReference>
<dbReference type="OrthoDB" id="5449792at2"/>
<dbReference type="AlphaFoldDB" id="A0A1E3GY35"/>
<organism evidence="1 2">
    <name type="scientific">Methylobrevis pamukkalensis</name>
    <dbReference type="NCBI Taxonomy" id="1439726"/>
    <lineage>
        <taxon>Bacteria</taxon>
        <taxon>Pseudomonadati</taxon>
        <taxon>Pseudomonadota</taxon>
        <taxon>Alphaproteobacteria</taxon>
        <taxon>Hyphomicrobiales</taxon>
        <taxon>Pleomorphomonadaceae</taxon>
        <taxon>Methylobrevis</taxon>
    </lineage>
</organism>
<keyword evidence="2" id="KW-1185">Reference proteome</keyword>
<reference evidence="1 2" key="1">
    <citation type="submission" date="2016-07" db="EMBL/GenBank/DDBJ databases">
        <title>Draft Genome Sequence of Methylobrevis pamukkalensis PK2.</title>
        <authorList>
            <person name="Vasilenko O.V."/>
            <person name="Doronina N.V."/>
            <person name="Shmareva M.N."/>
            <person name="Tarlachkov S.V."/>
            <person name="Mustakhimov I."/>
            <person name="Trotsenko Y.A."/>
        </authorList>
    </citation>
    <scope>NUCLEOTIDE SEQUENCE [LARGE SCALE GENOMIC DNA]</scope>
    <source>
        <strain evidence="1 2">PK2</strain>
    </source>
</reference>
<dbReference type="RefSeq" id="WP_069307985.1">
    <property type="nucleotide sequence ID" value="NZ_MCRJ01000118.1"/>
</dbReference>
<evidence type="ECO:0000313" key="1">
    <source>
        <dbReference type="EMBL" id="ODN68989.1"/>
    </source>
</evidence>
<proteinExistence type="predicted"/>
<evidence type="ECO:0000313" key="2">
    <source>
        <dbReference type="Proteomes" id="UP000094622"/>
    </source>
</evidence>
<protein>
    <submittedName>
        <fullName evidence="1">Uncharacterized protein</fullName>
    </submittedName>
</protein>
<comment type="caution">
    <text evidence="1">The sequence shown here is derived from an EMBL/GenBank/DDBJ whole genome shotgun (WGS) entry which is preliminary data.</text>
</comment>
<name>A0A1E3GY35_9HYPH</name>
<sequence length="257" mass="27871">MFAELALYLLSAGHLAGHRNGRLEASVGLWSRGRRCRTAWAPHEAATKAAILQSVQRLQRRRSVAVLGSGVLRDVPLAELSAAFRSVVLVDVVHLLPARLAARRHGNVFCVTADLSGLTGLSEGHLDLVSPLAVLEAIDDLDLVVSVNLLSQLGLGMIRVVEAHPGADETEDLPAKVVGLHLAALRAVGRSVCLVTDTDCEVQNRSGMVVEQENLLRGHRLPAPADAWNWEVAPFGEEARDLRRVHRVEAHPFFSGW</sequence>
<accession>A0A1E3GY35</accession>
<gene>
    <name evidence="1" type="ORF">A6302_03713</name>
</gene>